<reference evidence="1 2" key="1">
    <citation type="journal article" date="2023" name="J. Phycol.">
        <title>Chrysosporum ovalisporum is synonymous with the true-branching cyanobacterium Umezakia natans (Nostocales/Aphanizomenonaceae).</title>
        <authorList>
            <person name="McGregor G.B."/>
            <person name="Sendall B.C."/>
            <person name="Niiyama Y."/>
            <person name="Tuji A."/>
            <person name="Willis A."/>
        </authorList>
    </citation>
    <scope>NUCLEOTIDE SEQUENCE [LARGE SCALE GENOMIC DNA]</scope>
    <source>
        <strain evidence="1 2">FSS-43</strain>
    </source>
</reference>
<organism evidence="1 2">
    <name type="scientific">Umezakia ovalisporum FSS-43</name>
    <dbReference type="NCBI Taxonomy" id="2740520"/>
    <lineage>
        <taxon>Bacteria</taxon>
        <taxon>Bacillati</taxon>
        <taxon>Cyanobacteriota</taxon>
        <taxon>Cyanophyceae</taxon>
        <taxon>Nostocales</taxon>
        <taxon>Nodulariaceae</taxon>
        <taxon>Umezakia</taxon>
    </lineage>
</organism>
<gene>
    <name evidence="1" type="ORF">NWP19_10450</name>
</gene>
<protein>
    <submittedName>
        <fullName evidence="1">Uncharacterized protein</fullName>
    </submittedName>
</protein>
<feature type="non-terminal residue" evidence="1">
    <location>
        <position position="77"/>
    </location>
</feature>
<name>A0ABT6K530_9CYAN</name>
<evidence type="ECO:0000313" key="2">
    <source>
        <dbReference type="Proteomes" id="UP001159371"/>
    </source>
</evidence>
<dbReference type="Proteomes" id="UP001159371">
    <property type="component" value="Unassembled WGS sequence"/>
</dbReference>
<comment type="caution">
    <text evidence="1">The sequence shown here is derived from an EMBL/GenBank/DDBJ whole genome shotgun (WGS) entry which is preliminary data.</text>
</comment>
<keyword evidence="2" id="KW-1185">Reference proteome</keyword>
<proteinExistence type="predicted"/>
<evidence type="ECO:0000313" key="1">
    <source>
        <dbReference type="EMBL" id="MDH6057190.1"/>
    </source>
</evidence>
<sequence>MNNARLIITRQEYDEAVAQLPDAHTHPVPEVTVRVVRDVTRTSWRFYFEPSEALPAHPVAILFEKVPPGEDLGAGLT</sequence>
<dbReference type="EMBL" id="JANQDO010000071">
    <property type="protein sequence ID" value="MDH6057190.1"/>
    <property type="molecule type" value="Genomic_DNA"/>
</dbReference>
<accession>A0ABT6K530</accession>
<dbReference type="RefSeq" id="WP_280656997.1">
    <property type="nucleotide sequence ID" value="NZ_JANQDO010000071.1"/>
</dbReference>